<evidence type="ECO:0008006" key="3">
    <source>
        <dbReference type="Google" id="ProtNLM"/>
    </source>
</evidence>
<evidence type="ECO:0000313" key="2">
    <source>
        <dbReference type="Proteomes" id="UP000028073"/>
    </source>
</evidence>
<reference evidence="1 2" key="1">
    <citation type="submission" date="2014-06" db="EMBL/GenBank/DDBJ databases">
        <title>Whole Genome Sequences of Three Symbiotic Endozoicomonas Bacteria.</title>
        <authorList>
            <person name="Neave M.J."/>
            <person name="Apprill A."/>
            <person name="Voolstra C.R."/>
        </authorList>
    </citation>
    <scope>NUCLEOTIDE SEQUENCE [LARGE SCALE GENOMIC DNA]</scope>
    <source>
        <strain evidence="1 2">DSM 25634</strain>
    </source>
</reference>
<dbReference type="InterPro" id="IPR012673">
    <property type="entry name" value="T3SS_SynN"/>
</dbReference>
<dbReference type="Proteomes" id="UP000028073">
    <property type="component" value="Unassembled WGS sequence"/>
</dbReference>
<dbReference type="AlphaFoldDB" id="A0A081NKD1"/>
<dbReference type="Pfam" id="PF21665">
    <property type="entry name" value="Type_III_SycN"/>
    <property type="match status" value="1"/>
</dbReference>
<dbReference type="GO" id="GO:0009306">
    <property type="term" value="P:protein secretion"/>
    <property type="evidence" value="ECO:0007669"/>
    <property type="project" value="InterPro"/>
</dbReference>
<dbReference type="RefSeq" id="WP_034832384.1">
    <property type="nucleotide sequence ID" value="NZ_JOKH01000001.1"/>
</dbReference>
<keyword evidence="2" id="KW-1185">Reference proteome</keyword>
<sequence length="124" mass="14065">MDWRDEVVSDIGRGMGIEGLSFGVSGVISIEFESERTLYLETQEEGVLIYMVQELSRFDASKSLVHALRKCHYTQSLLLPLQVGLKGEEELVWLIYLNNEQFSRPTVESVIETLIRQSEQLAAA</sequence>
<dbReference type="SUPFAM" id="SSF69635">
    <property type="entry name" value="Type III secretory system chaperone-like"/>
    <property type="match status" value="1"/>
</dbReference>
<proteinExistence type="predicted"/>
<dbReference type="eggNOG" id="ENOG5033E8X">
    <property type="taxonomic scope" value="Bacteria"/>
</dbReference>
<dbReference type="EMBL" id="JOKH01000001">
    <property type="protein sequence ID" value="KEQ18904.1"/>
    <property type="molecule type" value="Genomic_DNA"/>
</dbReference>
<protein>
    <recommendedName>
        <fullName evidence="3">Type III secretion chaperone SycN</fullName>
    </recommendedName>
</protein>
<comment type="caution">
    <text evidence="1">The sequence shown here is derived from an EMBL/GenBank/DDBJ whole genome shotgun (WGS) entry which is preliminary data.</text>
</comment>
<gene>
    <name evidence="1" type="ORF">GZ78_02300</name>
</gene>
<dbReference type="OrthoDB" id="6195587at2"/>
<accession>A0A081NKD1</accession>
<evidence type="ECO:0000313" key="1">
    <source>
        <dbReference type="EMBL" id="KEQ18904.1"/>
    </source>
</evidence>
<name>A0A081NKD1_9GAMM</name>
<organism evidence="1 2">
    <name type="scientific">Endozoicomonas numazuensis</name>
    <dbReference type="NCBI Taxonomy" id="1137799"/>
    <lineage>
        <taxon>Bacteria</taxon>
        <taxon>Pseudomonadati</taxon>
        <taxon>Pseudomonadota</taxon>
        <taxon>Gammaproteobacteria</taxon>
        <taxon>Oceanospirillales</taxon>
        <taxon>Endozoicomonadaceae</taxon>
        <taxon>Endozoicomonas</taxon>
    </lineage>
</organism>
<dbReference type="Gene3D" id="3.30.1460.10">
    <property type="match status" value="1"/>
</dbReference>
<dbReference type="STRING" id="1137799.GZ78_02300"/>
<dbReference type="CDD" id="cd17031">
    <property type="entry name" value="T3SC_IA_SycN-like"/>
    <property type="match status" value="1"/>
</dbReference>